<name>A0ABY7NNF0_9SPHN</name>
<evidence type="ECO:0008006" key="3">
    <source>
        <dbReference type="Google" id="ProtNLM"/>
    </source>
</evidence>
<reference evidence="1 2" key="1">
    <citation type="submission" date="2022-12" db="EMBL/GenBank/DDBJ databases">
        <title>Sphingomonas abieness sp. nov., an endophytic bacterium isolated from Abies koreana.</title>
        <authorList>
            <person name="Jiang L."/>
            <person name="Lee J."/>
        </authorList>
    </citation>
    <scope>NUCLEOTIDE SEQUENCE [LARGE SCALE GENOMIC DNA]</scope>
    <source>
        <strain evidence="2">PAMB 00755</strain>
    </source>
</reference>
<evidence type="ECO:0000313" key="1">
    <source>
        <dbReference type="EMBL" id="WBO22742.1"/>
    </source>
</evidence>
<accession>A0ABY7NNF0</accession>
<proteinExistence type="predicted"/>
<gene>
    <name evidence="1" type="ORF">PBT88_00895</name>
</gene>
<protein>
    <recommendedName>
        <fullName evidence="3">AAA+ ATPase domain-containing protein</fullName>
    </recommendedName>
</protein>
<evidence type="ECO:0000313" key="2">
    <source>
        <dbReference type="Proteomes" id="UP001210865"/>
    </source>
</evidence>
<sequence length="487" mass="55970">MRLTEATLDVALVHVPAKAPHLKPLIEHLFGTLNVRVFSLLEGYVKSKDPDYDPSKTARFCLSELNRKIVTWIVDEYHQHPHPGLPGKRLPQEEWLLRTQKWPVRPLRNFGEIISLTGEDLGQCVIGPYGVTVDKFHYVAEGNYLKELMRRFGKRTWQVRADPYNLGEVWLFNDVDGEWVSLLNADPNWFEVSRFAYRLIHKVALRRYNKKSEDLTLAELLAVKLDADREAAAIFDGTGPVRRLSLVARFATIFIDEATHVFRSRDFLDMAKVIDFWKQLINGLPCQLIFAGLPSLVAMRDVSPELRGRLNLAPLVPYRWGIDDEVESFFKVLDRFEELAGLSGKSNLSADLTAKRMYIASEGGKLGLVARLLSNAVCTAHDMALDKISLEVLGLEYDDLEFSERPDDELVDDLKDHSDDEYERIRLQTESDKRQDNPFLCDKDQIPVLWRRVVDRQRRERQTYQRVIDQVSKAAESNGKDSDRGVF</sequence>
<keyword evidence="2" id="KW-1185">Reference proteome</keyword>
<dbReference type="Proteomes" id="UP001210865">
    <property type="component" value="Chromosome"/>
</dbReference>
<organism evidence="1 2">
    <name type="scientific">Sphingomonas abietis</name>
    <dbReference type="NCBI Taxonomy" id="3012344"/>
    <lineage>
        <taxon>Bacteria</taxon>
        <taxon>Pseudomonadati</taxon>
        <taxon>Pseudomonadota</taxon>
        <taxon>Alphaproteobacteria</taxon>
        <taxon>Sphingomonadales</taxon>
        <taxon>Sphingomonadaceae</taxon>
        <taxon>Sphingomonas</taxon>
    </lineage>
</organism>
<dbReference type="EMBL" id="CP115174">
    <property type="protein sequence ID" value="WBO22742.1"/>
    <property type="molecule type" value="Genomic_DNA"/>
</dbReference>